<keyword evidence="2" id="KW-0479">Metal-binding</keyword>
<dbReference type="EMBL" id="NOXX01000139">
    <property type="protein sequence ID" value="OYQ47810.1"/>
    <property type="molecule type" value="Genomic_DNA"/>
</dbReference>
<feature type="binding site" evidence="2">
    <location>
        <position position="169"/>
    </location>
    <ligand>
        <name>Cu cation</name>
        <dbReference type="ChEBI" id="CHEBI:23378"/>
    </ligand>
</feature>
<dbReference type="Gene3D" id="3.40.30.10">
    <property type="entry name" value="Glutaredoxin"/>
    <property type="match status" value="1"/>
</dbReference>
<gene>
    <name evidence="4" type="ORF">CHX27_02775</name>
</gene>
<organism evidence="4 5">
    <name type="scientific">Flavobacterium aurantiibacter</name>
    <dbReference type="NCBI Taxonomy" id="2023067"/>
    <lineage>
        <taxon>Bacteria</taxon>
        <taxon>Pseudomonadati</taxon>
        <taxon>Bacteroidota</taxon>
        <taxon>Flavobacteriia</taxon>
        <taxon>Flavobacteriales</taxon>
        <taxon>Flavobacteriaceae</taxon>
        <taxon>Flavobacterium</taxon>
    </lineage>
</organism>
<keyword evidence="2" id="KW-0186">Copper</keyword>
<evidence type="ECO:0008006" key="6">
    <source>
        <dbReference type="Google" id="ProtNLM"/>
    </source>
</evidence>
<dbReference type="RefSeq" id="WP_094485252.1">
    <property type="nucleotide sequence ID" value="NZ_NOXX01000139.1"/>
</dbReference>
<reference evidence="4 5" key="1">
    <citation type="submission" date="2017-07" db="EMBL/GenBank/DDBJ databases">
        <title>Flavobacterium cyanobacteriorum sp. nov., isolated from cyanobacterial aggregates in a eutrophic lake.</title>
        <authorList>
            <person name="Cai H."/>
        </authorList>
    </citation>
    <scope>NUCLEOTIDE SEQUENCE [LARGE SCALE GENOMIC DNA]</scope>
    <source>
        <strain evidence="4 5">TH167</strain>
    </source>
</reference>
<feature type="binding site" evidence="2">
    <location>
        <position position="80"/>
    </location>
    <ligand>
        <name>Cu cation</name>
        <dbReference type="ChEBI" id="CHEBI:23378"/>
    </ligand>
</feature>
<dbReference type="SUPFAM" id="SSF52833">
    <property type="entry name" value="Thioredoxin-like"/>
    <property type="match status" value="1"/>
</dbReference>
<proteinExistence type="inferred from homology"/>
<feature type="binding site" evidence="2">
    <location>
        <position position="84"/>
    </location>
    <ligand>
        <name>Cu cation</name>
        <dbReference type="ChEBI" id="CHEBI:23378"/>
    </ligand>
</feature>
<sequence length="208" mass="23819">MLVFAAVFLTTAYQFLKPSERLPVFSPADVNPEMVDSTVQHIGRAHKIADWSFTNQNGKKISQRDFEGKIYVADFFFCTCTTICPIMTKNLGKVQAAFRDNPEVLLLSHTVMPDIDSVPVLRKYATEKGVIDNKWHLVTGKKEDIYYLARKSYLAVKTANSSELYDMVHTENLILVDRERRIRGFYDGTKDADIDRLISDIQFLLTQK</sequence>
<dbReference type="CDD" id="cd02968">
    <property type="entry name" value="SCO"/>
    <property type="match status" value="1"/>
</dbReference>
<dbReference type="OrthoDB" id="9811998at2"/>
<dbReference type="InterPro" id="IPR036249">
    <property type="entry name" value="Thioredoxin-like_sf"/>
</dbReference>
<comment type="caution">
    <text evidence="4">The sequence shown here is derived from an EMBL/GenBank/DDBJ whole genome shotgun (WGS) entry which is preliminary data.</text>
</comment>
<protein>
    <recommendedName>
        <fullName evidence="6">SCO family protein</fullName>
    </recommendedName>
</protein>
<dbReference type="Pfam" id="PF02630">
    <property type="entry name" value="SCO1-SenC"/>
    <property type="match status" value="1"/>
</dbReference>
<dbReference type="Proteomes" id="UP000216035">
    <property type="component" value="Unassembled WGS sequence"/>
</dbReference>
<evidence type="ECO:0000313" key="4">
    <source>
        <dbReference type="EMBL" id="OYQ47810.1"/>
    </source>
</evidence>
<accession>A0A256A449</accession>
<keyword evidence="3" id="KW-1015">Disulfide bond</keyword>
<comment type="similarity">
    <text evidence="1">Belongs to the SCO1/2 family.</text>
</comment>
<name>A0A256A449_9FLAO</name>
<dbReference type="InterPro" id="IPR003782">
    <property type="entry name" value="SCO1/SenC"/>
</dbReference>
<dbReference type="GO" id="GO:0046872">
    <property type="term" value="F:metal ion binding"/>
    <property type="evidence" value="ECO:0007669"/>
    <property type="project" value="UniProtKB-KW"/>
</dbReference>
<evidence type="ECO:0000256" key="1">
    <source>
        <dbReference type="ARBA" id="ARBA00010996"/>
    </source>
</evidence>
<evidence type="ECO:0000256" key="2">
    <source>
        <dbReference type="PIRSR" id="PIRSR603782-1"/>
    </source>
</evidence>
<evidence type="ECO:0000256" key="3">
    <source>
        <dbReference type="PIRSR" id="PIRSR603782-2"/>
    </source>
</evidence>
<dbReference type="AlphaFoldDB" id="A0A256A449"/>
<evidence type="ECO:0000313" key="5">
    <source>
        <dbReference type="Proteomes" id="UP000216035"/>
    </source>
</evidence>
<keyword evidence="5" id="KW-1185">Reference proteome</keyword>
<dbReference type="PANTHER" id="PTHR12151:SF25">
    <property type="entry name" value="LINALOOL DEHYDRATASE_ISOMERASE DOMAIN-CONTAINING PROTEIN"/>
    <property type="match status" value="1"/>
</dbReference>
<dbReference type="PANTHER" id="PTHR12151">
    <property type="entry name" value="ELECTRON TRANSPORT PROTIN SCO1/SENC FAMILY MEMBER"/>
    <property type="match status" value="1"/>
</dbReference>
<feature type="disulfide bond" description="Redox-active" evidence="3">
    <location>
        <begin position="80"/>
        <end position="84"/>
    </location>
</feature>